<dbReference type="RefSeq" id="WP_075471126.1">
    <property type="nucleotide sequence ID" value="NZ_CAWQZC010000067.1"/>
</dbReference>
<organism evidence="2 3">
    <name type="scientific">Moritella viscosa</name>
    <dbReference type="NCBI Taxonomy" id="80854"/>
    <lineage>
        <taxon>Bacteria</taxon>
        <taxon>Pseudomonadati</taxon>
        <taxon>Pseudomonadota</taxon>
        <taxon>Gammaproteobacteria</taxon>
        <taxon>Alteromonadales</taxon>
        <taxon>Moritellaceae</taxon>
        <taxon>Moritella</taxon>
    </lineage>
</organism>
<dbReference type="SUPFAM" id="SSF69118">
    <property type="entry name" value="AhpD-like"/>
    <property type="match status" value="1"/>
</dbReference>
<dbReference type="EMBL" id="FPLJ01000023">
    <property type="protein sequence ID" value="SGY85361.1"/>
    <property type="molecule type" value="Genomic_DNA"/>
</dbReference>
<dbReference type="InterPro" id="IPR003779">
    <property type="entry name" value="CMD-like"/>
</dbReference>
<dbReference type="InterPro" id="IPR029032">
    <property type="entry name" value="AhpD-like"/>
</dbReference>
<dbReference type="Gene3D" id="1.20.1290.10">
    <property type="entry name" value="AhpD-like"/>
    <property type="match status" value="1"/>
</dbReference>
<dbReference type="PANTHER" id="PTHR34846">
    <property type="entry name" value="4-CARBOXYMUCONOLACTONE DECARBOXYLASE FAMILY PROTEIN (AFU_ORTHOLOGUE AFUA_6G11590)"/>
    <property type="match status" value="1"/>
</dbReference>
<name>A0ABY1HCW0_9GAMM</name>
<reference evidence="2 3" key="1">
    <citation type="submission" date="2016-11" db="EMBL/GenBank/DDBJ databases">
        <authorList>
            <person name="Klemetsen T."/>
        </authorList>
    </citation>
    <scope>NUCLEOTIDE SEQUENCE [LARGE SCALE GENOMIC DNA]</scope>
    <source>
        <strain evidence="2">MT 2528</strain>
    </source>
</reference>
<accession>A0ABY1HCW0</accession>
<dbReference type="InterPro" id="IPR004675">
    <property type="entry name" value="AhpD_core"/>
</dbReference>
<dbReference type="Pfam" id="PF02627">
    <property type="entry name" value="CMD"/>
    <property type="match status" value="1"/>
</dbReference>
<comment type="caution">
    <text evidence="2">The sequence shown here is derived from an EMBL/GenBank/DDBJ whole genome shotgun (WGS) entry which is preliminary data.</text>
</comment>
<keyword evidence="3" id="KW-1185">Reference proteome</keyword>
<evidence type="ECO:0000259" key="1">
    <source>
        <dbReference type="Pfam" id="PF02627"/>
    </source>
</evidence>
<gene>
    <name evidence="2" type="ORF">MT2528_0831</name>
</gene>
<dbReference type="PANTHER" id="PTHR34846:SF10">
    <property type="entry name" value="CYTOPLASMIC PROTEIN"/>
    <property type="match status" value="1"/>
</dbReference>
<sequence length="144" mass="16299">MSNRINISELEPAAFQAMLDLESYLSDTDLEPKLKELIKIKASITNNCAYCVQMHTEQARKHGETEQRLYALSVWQESSLFSDTERAILTLTEEVTLISAAGVSDETYSRCLALLGEQKLAQCIMQIVTINMWNRIALATKMQH</sequence>
<feature type="domain" description="Carboxymuconolactone decarboxylase-like" evidence="1">
    <location>
        <begin position="12"/>
        <end position="94"/>
    </location>
</feature>
<proteinExistence type="predicted"/>
<evidence type="ECO:0000313" key="3">
    <source>
        <dbReference type="Proteomes" id="UP000182660"/>
    </source>
</evidence>
<protein>
    <recommendedName>
        <fullName evidence="1">Carboxymuconolactone decarboxylase-like domain-containing protein</fullName>
    </recommendedName>
</protein>
<dbReference type="GeneID" id="61294496"/>
<dbReference type="Proteomes" id="UP000182660">
    <property type="component" value="Unassembled WGS sequence"/>
</dbReference>
<evidence type="ECO:0000313" key="2">
    <source>
        <dbReference type="EMBL" id="SGY85361.1"/>
    </source>
</evidence>
<dbReference type="NCBIfam" id="TIGR00778">
    <property type="entry name" value="ahpD_dom"/>
    <property type="match status" value="1"/>
</dbReference>